<dbReference type="AlphaFoldDB" id="A0A380HS79"/>
<proteinExistence type="predicted"/>
<dbReference type="GO" id="GO:0016020">
    <property type="term" value="C:membrane"/>
    <property type="evidence" value="ECO:0007669"/>
    <property type="project" value="TreeGrafter"/>
</dbReference>
<evidence type="ECO:0000313" key="2">
    <source>
        <dbReference type="EMBL" id="SUM84236.1"/>
    </source>
</evidence>
<evidence type="ECO:0000259" key="1">
    <source>
        <dbReference type="Pfam" id="PF00561"/>
    </source>
</evidence>
<feature type="domain" description="AB hydrolase-1" evidence="1">
    <location>
        <begin position="22"/>
        <end position="248"/>
    </location>
</feature>
<dbReference type="InterPro" id="IPR000639">
    <property type="entry name" value="Epox_hydrolase-like"/>
</dbReference>
<protein>
    <submittedName>
        <fullName evidence="2">Lipase</fullName>
        <ecNumber evidence="2">3.4.11.5</ecNumber>
    </submittedName>
</protein>
<dbReference type="Pfam" id="PF00561">
    <property type="entry name" value="Abhydrolase_1"/>
    <property type="match status" value="1"/>
</dbReference>
<name>A0A380HS79_STASA</name>
<dbReference type="Gene3D" id="3.40.50.1820">
    <property type="entry name" value="alpha/beta hydrolase"/>
    <property type="match status" value="1"/>
</dbReference>
<evidence type="ECO:0000313" key="3">
    <source>
        <dbReference type="Proteomes" id="UP000254707"/>
    </source>
</evidence>
<keyword evidence="2" id="KW-0645">Protease</keyword>
<sequence length="267" mass="30619">MEKVATNYNNEIAYIREGQGFPVILIHGLDGNMASLYSLKDELKHKFEVIVYDVRGHGKSTKKNSFNLEDHVEDLKALMTKLNISSAHLIGHDMGGLIAKHFTDKYESMVATLTLIACNLIDSVHALNKLMIEHQDEIEGFDKSEALILLLPYMYKEQEKAKKWFQNQLIYSRQSAEDSAVATRALMNFPVFNKDVVIKQTDVPTLIVNGVYDPLMTTETIEKYHYSFTRLLIQTFNESGHAPHIEEPEHFLDVYSDFIEANEFQKE</sequence>
<reference evidence="2 3" key="1">
    <citation type="submission" date="2018-06" db="EMBL/GenBank/DDBJ databases">
        <authorList>
            <consortium name="Pathogen Informatics"/>
            <person name="Doyle S."/>
        </authorList>
    </citation>
    <scope>NUCLEOTIDE SEQUENCE [LARGE SCALE GENOMIC DNA]</scope>
    <source>
        <strain evidence="2 3">NCTC7688</strain>
    </source>
</reference>
<dbReference type="PRINTS" id="PR00111">
    <property type="entry name" value="ABHYDROLASE"/>
</dbReference>
<dbReference type="PANTHER" id="PTHR43798:SF28">
    <property type="entry name" value="AB HYDROLASE-1 DOMAIN-CONTAINING PROTEIN"/>
    <property type="match status" value="1"/>
</dbReference>
<dbReference type="EMBL" id="UHED01000001">
    <property type="protein sequence ID" value="SUM84236.1"/>
    <property type="molecule type" value="Genomic_DNA"/>
</dbReference>
<dbReference type="PRINTS" id="PR00412">
    <property type="entry name" value="EPOXHYDRLASE"/>
</dbReference>
<keyword evidence="2" id="KW-0031">Aminopeptidase</keyword>
<accession>A0A380HS79</accession>
<dbReference type="SUPFAM" id="SSF53474">
    <property type="entry name" value="alpha/beta-Hydrolases"/>
    <property type="match status" value="1"/>
</dbReference>
<organism evidence="2 3">
    <name type="scientific">Staphylococcus saprophyticus</name>
    <dbReference type="NCBI Taxonomy" id="29385"/>
    <lineage>
        <taxon>Bacteria</taxon>
        <taxon>Bacillati</taxon>
        <taxon>Bacillota</taxon>
        <taxon>Bacilli</taxon>
        <taxon>Bacillales</taxon>
        <taxon>Staphylococcaceae</taxon>
        <taxon>Staphylococcus</taxon>
    </lineage>
</organism>
<dbReference type="RefSeq" id="WP_002484044.1">
    <property type="nucleotide sequence ID" value="NZ_CAXOKG010000005.1"/>
</dbReference>
<dbReference type="Proteomes" id="UP000254707">
    <property type="component" value="Unassembled WGS sequence"/>
</dbReference>
<gene>
    <name evidence="2" type="primary">pip</name>
    <name evidence="2" type="ORF">NCTC7688_02378</name>
</gene>
<dbReference type="GO" id="GO:0004177">
    <property type="term" value="F:aminopeptidase activity"/>
    <property type="evidence" value="ECO:0007669"/>
    <property type="project" value="UniProtKB-KW"/>
</dbReference>
<keyword evidence="2" id="KW-0378">Hydrolase</keyword>
<dbReference type="InterPro" id="IPR050266">
    <property type="entry name" value="AB_hydrolase_sf"/>
</dbReference>
<dbReference type="EC" id="3.4.11.5" evidence="2"/>
<dbReference type="InterPro" id="IPR029058">
    <property type="entry name" value="AB_hydrolase_fold"/>
</dbReference>
<dbReference type="PANTHER" id="PTHR43798">
    <property type="entry name" value="MONOACYLGLYCEROL LIPASE"/>
    <property type="match status" value="1"/>
</dbReference>
<dbReference type="InterPro" id="IPR000073">
    <property type="entry name" value="AB_hydrolase_1"/>
</dbReference>